<dbReference type="PANTHER" id="PTHR24012">
    <property type="entry name" value="RNA BINDING PROTEIN"/>
    <property type="match status" value="1"/>
</dbReference>
<dbReference type="Pfam" id="PF00076">
    <property type="entry name" value="RRM_1"/>
    <property type="match status" value="2"/>
</dbReference>
<feature type="compositionally biased region" description="Low complexity" evidence="4">
    <location>
        <begin position="446"/>
        <end position="457"/>
    </location>
</feature>
<dbReference type="Proteomes" id="UP000507222">
    <property type="component" value="Unassembled WGS sequence"/>
</dbReference>
<dbReference type="CDD" id="cd00201">
    <property type="entry name" value="WW"/>
    <property type="match status" value="1"/>
</dbReference>
<dbReference type="SUPFAM" id="SSF54928">
    <property type="entry name" value="RNA-binding domain, RBD"/>
    <property type="match status" value="2"/>
</dbReference>
<keyword evidence="1" id="KW-0677">Repeat</keyword>
<dbReference type="InterPro" id="IPR012677">
    <property type="entry name" value="Nucleotide-bd_a/b_plait_sf"/>
</dbReference>
<dbReference type="EMBL" id="CAEKDK010000003">
    <property type="protein sequence ID" value="CAB4271892.1"/>
    <property type="molecule type" value="Genomic_DNA"/>
</dbReference>
<evidence type="ECO:0000256" key="3">
    <source>
        <dbReference type="PROSITE-ProRule" id="PRU00176"/>
    </source>
</evidence>
<evidence type="ECO:0000256" key="2">
    <source>
        <dbReference type="ARBA" id="ARBA00022884"/>
    </source>
</evidence>
<feature type="compositionally biased region" description="Basic residues" evidence="4">
    <location>
        <begin position="100"/>
        <end position="109"/>
    </location>
</feature>
<feature type="domain" description="RRM" evidence="6">
    <location>
        <begin position="249"/>
        <end position="329"/>
    </location>
</feature>
<evidence type="ECO:0000256" key="1">
    <source>
        <dbReference type="ARBA" id="ARBA00022737"/>
    </source>
</evidence>
<dbReference type="SMART" id="SM00360">
    <property type="entry name" value="RRM"/>
    <property type="match status" value="2"/>
</dbReference>
<feature type="domain" description="RRM" evidence="6">
    <location>
        <begin position="159"/>
        <end position="240"/>
    </location>
</feature>
<evidence type="ECO:0000313" key="8">
    <source>
        <dbReference type="Proteomes" id="UP000507222"/>
    </source>
</evidence>
<feature type="region of interest" description="Disordered" evidence="4">
    <location>
        <begin position="444"/>
        <end position="464"/>
    </location>
</feature>
<gene>
    <name evidence="7" type="ORF">CURHAP_LOCUS18344</name>
</gene>
<sequence>MSSIPRPTLPPFLPLPTSSRAFLFLCVSSATFSNLLIGEVCRELGRRNRREGVWVRVWHKLIQAESVKLERHGEHQEPQGISYPGTGSSSSSWPPVDPHHNHHNHHNHHRDSNHYDDHHHHGSHSNGSFHPVPFSVRKRAWHPSNQGPSPDNVESAFHVKLYVAQVSRTATEEVIRPLFEQYGSITEVVILRDKRTGQQQGSCFVKYATLDEADRAIGALNNQHYFPGEVLPITVKYADWELERLAGLDKLYVCGLNKEASRKEIEEIFSPYGFVEDIYILRDEMRQNRGSGFVKFSHKDMALEAIKALNGTFIMRGCAQPLIVRFADPKKPRGIESRGNYLFSNANIVPHSQEPVVRPVSDHGDSTGGYNMHNASYPVQQASHPPISQLANHEPQASSVIQPPFPPSKSPSQLCRMPSQHTQITHSRTSQVEVNETQKQHLTQPSGQIIGQQQSSQTVASNSLSAAVPSNNEIAAPIECDWSEHNCPDGYKYYYNCETCESRWDKPEEFALFEQALQMQTQQQNPSHHLKSMSSVLSTQHSAQTQQVQIQTQAFHQTLQLQKPCSSAPGCGNWGVWGAAAVGVGFVGVLCGGDGDGG</sequence>
<dbReference type="PROSITE" id="PS01159">
    <property type="entry name" value="WW_DOMAIN_1"/>
    <property type="match status" value="1"/>
</dbReference>
<evidence type="ECO:0000313" key="7">
    <source>
        <dbReference type="EMBL" id="CAB4271892.1"/>
    </source>
</evidence>
<dbReference type="InterPro" id="IPR001202">
    <property type="entry name" value="WW_dom"/>
</dbReference>
<feature type="domain" description="WW" evidence="5">
    <location>
        <begin position="476"/>
        <end position="509"/>
    </location>
</feature>
<protein>
    <recommendedName>
        <fullName evidence="9">Flowering time control protein FCA</fullName>
    </recommendedName>
</protein>
<dbReference type="InterPro" id="IPR000504">
    <property type="entry name" value="RRM_dom"/>
</dbReference>
<evidence type="ECO:0000259" key="5">
    <source>
        <dbReference type="PROSITE" id="PS50020"/>
    </source>
</evidence>
<dbReference type="SUPFAM" id="SSF51045">
    <property type="entry name" value="WW domain"/>
    <property type="match status" value="1"/>
</dbReference>
<evidence type="ECO:0000256" key="4">
    <source>
        <dbReference type="SAM" id="MobiDB-lite"/>
    </source>
</evidence>
<keyword evidence="2 3" id="KW-0694">RNA-binding</keyword>
<dbReference type="GO" id="GO:0003723">
    <property type="term" value="F:RNA binding"/>
    <property type="evidence" value="ECO:0007669"/>
    <property type="project" value="UniProtKB-UniRule"/>
</dbReference>
<dbReference type="SMART" id="SM00456">
    <property type="entry name" value="WW"/>
    <property type="match status" value="1"/>
</dbReference>
<feature type="compositionally biased region" description="Polar residues" evidence="4">
    <location>
        <begin position="389"/>
        <end position="401"/>
    </location>
</feature>
<name>A0A6J5U7H9_PRUAR</name>
<feature type="compositionally biased region" description="Basic and acidic residues" evidence="4">
    <location>
        <begin position="110"/>
        <end position="119"/>
    </location>
</feature>
<feature type="region of interest" description="Disordered" evidence="4">
    <location>
        <begin position="353"/>
        <end position="429"/>
    </location>
</feature>
<dbReference type="Gene3D" id="2.20.70.10">
    <property type="match status" value="1"/>
</dbReference>
<dbReference type="AlphaFoldDB" id="A0A6J5U7H9"/>
<feature type="compositionally biased region" description="Polar residues" evidence="4">
    <location>
        <begin position="373"/>
        <end position="383"/>
    </location>
</feature>
<dbReference type="Pfam" id="PF00397">
    <property type="entry name" value="WW"/>
    <property type="match status" value="1"/>
</dbReference>
<dbReference type="PROSITE" id="PS50102">
    <property type="entry name" value="RRM"/>
    <property type="match status" value="2"/>
</dbReference>
<feature type="region of interest" description="Disordered" evidence="4">
    <location>
        <begin position="69"/>
        <end position="133"/>
    </location>
</feature>
<dbReference type="PROSITE" id="PS50020">
    <property type="entry name" value="WW_DOMAIN_2"/>
    <property type="match status" value="1"/>
</dbReference>
<dbReference type="InterPro" id="IPR035979">
    <property type="entry name" value="RBD_domain_sf"/>
</dbReference>
<evidence type="ECO:0008006" key="9">
    <source>
        <dbReference type="Google" id="ProtNLM"/>
    </source>
</evidence>
<proteinExistence type="predicted"/>
<dbReference type="InterPro" id="IPR036020">
    <property type="entry name" value="WW_dom_sf"/>
</dbReference>
<dbReference type="Gene3D" id="3.30.70.330">
    <property type="match status" value="2"/>
</dbReference>
<organism evidence="7 8">
    <name type="scientific">Prunus armeniaca</name>
    <name type="common">Apricot</name>
    <name type="synonym">Armeniaca vulgaris</name>
    <dbReference type="NCBI Taxonomy" id="36596"/>
    <lineage>
        <taxon>Eukaryota</taxon>
        <taxon>Viridiplantae</taxon>
        <taxon>Streptophyta</taxon>
        <taxon>Embryophyta</taxon>
        <taxon>Tracheophyta</taxon>
        <taxon>Spermatophyta</taxon>
        <taxon>Magnoliopsida</taxon>
        <taxon>eudicotyledons</taxon>
        <taxon>Gunneridae</taxon>
        <taxon>Pentapetalae</taxon>
        <taxon>rosids</taxon>
        <taxon>fabids</taxon>
        <taxon>Rosales</taxon>
        <taxon>Rosaceae</taxon>
        <taxon>Amygdaloideae</taxon>
        <taxon>Amygdaleae</taxon>
        <taxon>Prunus</taxon>
    </lineage>
</organism>
<reference evidence="7 8" key="1">
    <citation type="submission" date="2020-05" db="EMBL/GenBank/DDBJ databases">
        <authorList>
            <person name="Campoy J."/>
            <person name="Schneeberger K."/>
            <person name="Spophaly S."/>
        </authorList>
    </citation>
    <scope>NUCLEOTIDE SEQUENCE [LARGE SCALE GENOMIC DNA]</scope>
    <source>
        <strain evidence="7">PruArmRojPasFocal</strain>
    </source>
</reference>
<accession>A0A6J5U7H9</accession>
<feature type="compositionally biased region" description="Polar residues" evidence="4">
    <location>
        <begin position="419"/>
        <end position="429"/>
    </location>
</feature>
<evidence type="ECO:0000259" key="6">
    <source>
        <dbReference type="PROSITE" id="PS50102"/>
    </source>
</evidence>